<dbReference type="PROSITE" id="PS00092">
    <property type="entry name" value="N6_MTASE"/>
    <property type="match status" value="1"/>
</dbReference>
<keyword evidence="9" id="KW-1185">Reference proteome</keyword>
<accession>A0A5C8GG14</accession>
<dbReference type="InterPro" id="IPR007848">
    <property type="entry name" value="Small_mtfrase_dom"/>
</dbReference>
<dbReference type="GO" id="GO:0032259">
    <property type="term" value="P:methylation"/>
    <property type="evidence" value="ECO:0007669"/>
    <property type="project" value="UniProtKB-KW"/>
</dbReference>
<dbReference type="CDD" id="cd02440">
    <property type="entry name" value="AdoMet_MTases"/>
    <property type="match status" value="1"/>
</dbReference>
<dbReference type="Proteomes" id="UP000321612">
    <property type="component" value="Unassembled WGS sequence"/>
</dbReference>
<dbReference type="RefSeq" id="WP_130830557.1">
    <property type="nucleotide sequence ID" value="NZ_SDIK01000055.1"/>
</dbReference>
<dbReference type="EMBL" id="SDIK01000055">
    <property type="protein sequence ID" value="TXJ60931.1"/>
    <property type="molecule type" value="Genomic_DNA"/>
</dbReference>
<dbReference type="AlphaFoldDB" id="A0A5C8GG14"/>
<dbReference type="InterPro" id="IPR002052">
    <property type="entry name" value="DNA_methylase_N6_adenine_CS"/>
</dbReference>
<evidence type="ECO:0000313" key="8">
    <source>
        <dbReference type="EMBL" id="TXJ60931.1"/>
    </source>
</evidence>
<dbReference type="Pfam" id="PF17827">
    <property type="entry name" value="PrmC_N"/>
    <property type="match status" value="1"/>
</dbReference>
<comment type="caution">
    <text evidence="8">The sequence shown here is derived from an EMBL/GenBank/DDBJ whole genome shotgun (WGS) entry which is preliminary data.</text>
</comment>
<dbReference type="NCBIfam" id="TIGR03534">
    <property type="entry name" value="RF_mod_PrmC"/>
    <property type="match status" value="1"/>
</dbReference>
<dbReference type="GO" id="GO:0003676">
    <property type="term" value="F:nucleic acid binding"/>
    <property type="evidence" value="ECO:0007669"/>
    <property type="project" value="InterPro"/>
</dbReference>
<feature type="domain" description="Release factor glutamine methyltransferase N-terminal" evidence="7">
    <location>
        <begin position="16"/>
        <end position="72"/>
    </location>
</feature>
<evidence type="ECO:0000256" key="4">
    <source>
        <dbReference type="ARBA" id="ARBA00022691"/>
    </source>
</evidence>
<keyword evidence="3 8" id="KW-0808">Transferase</keyword>
<dbReference type="PANTHER" id="PTHR18895:SF74">
    <property type="entry name" value="MTRF1L RELEASE FACTOR GLUTAMINE METHYLTRANSFERASE"/>
    <property type="match status" value="1"/>
</dbReference>
<comment type="catalytic activity">
    <reaction evidence="5">
        <text>L-glutaminyl-[peptide chain release factor] + S-adenosyl-L-methionine = N(5)-methyl-L-glutaminyl-[peptide chain release factor] + S-adenosyl-L-homocysteine + H(+)</text>
        <dbReference type="Rhea" id="RHEA:42896"/>
        <dbReference type="Rhea" id="RHEA-COMP:10271"/>
        <dbReference type="Rhea" id="RHEA-COMP:10272"/>
        <dbReference type="ChEBI" id="CHEBI:15378"/>
        <dbReference type="ChEBI" id="CHEBI:30011"/>
        <dbReference type="ChEBI" id="CHEBI:57856"/>
        <dbReference type="ChEBI" id="CHEBI:59789"/>
        <dbReference type="ChEBI" id="CHEBI:61891"/>
        <dbReference type="EC" id="2.1.1.297"/>
    </reaction>
</comment>
<evidence type="ECO:0000256" key="5">
    <source>
        <dbReference type="ARBA" id="ARBA00048391"/>
    </source>
</evidence>
<keyword evidence="4" id="KW-0949">S-adenosyl-L-methionine</keyword>
<evidence type="ECO:0000256" key="2">
    <source>
        <dbReference type="ARBA" id="ARBA00022603"/>
    </source>
</evidence>
<dbReference type="NCBIfam" id="TIGR00536">
    <property type="entry name" value="hemK_fam"/>
    <property type="match status" value="1"/>
</dbReference>
<gene>
    <name evidence="8" type="primary">prmC</name>
    <name evidence="8" type="ORF">ETF27_07495</name>
</gene>
<evidence type="ECO:0000256" key="3">
    <source>
        <dbReference type="ARBA" id="ARBA00022679"/>
    </source>
</evidence>
<dbReference type="Pfam" id="PF05175">
    <property type="entry name" value="MTS"/>
    <property type="match status" value="1"/>
</dbReference>
<dbReference type="EC" id="2.1.1.297" evidence="1"/>
<reference evidence="9" key="1">
    <citation type="submission" date="2019-05" db="EMBL/GenBank/DDBJ databases">
        <title>Prevotella brunnea sp. nov., isolated from a wound of a patient.</title>
        <authorList>
            <person name="Buhl M."/>
        </authorList>
    </citation>
    <scope>NUCLEOTIDE SEQUENCE [LARGE SCALE GENOMIC DNA]</scope>
    <source>
        <strain evidence="9">A2672</strain>
    </source>
</reference>
<name>A0A5C8GG14_9BACT</name>
<dbReference type="Gene3D" id="3.40.50.150">
    <property type="entry name" value="Vaccinia Virus protein VP39"/>
    <property type="match status" value="1"/>
</dbReference>
<organism evidence="8 9">
    <name type="scientific">Prevotella brunnea</name>
    <dbReference type="NCBI Taxonomy" id="2508867"/>
    <lineage>
        <taxon>Bacteria</taxon>
        <taxon>Pseudomonadati</taxon>
        <taxon>Bacteroidota</taxon>
        <taxon>Bacteroidia</taxon>
        <taxon>Bacteroidales</taxon>
        <taxon>Prevotellaceae</taxon>
        <taxon>Prevotella</taxon>
    </lineage>
</organism>
<sequence>MSYQKLCKRLTPLYPEGEAQAIVRTVLEVRFGLTPTDVYAGKVNELSTDDAAELEKMMLRLEQSEPVQYVLGEADFMHRGFHVEKGVLIPRPETETLCRWVMEDYDHPYCALRPPKPLSILDVGTGSGCIAITLALDLDNSSVSAWDLSGNALLTARSNALRLGANVNFQCVDILHPSKGSEEFDIIVSNPPYICEKERGEMERNVLDYEPEEALFVPNDDPLRFYRAIAEYASKTLSRGGALYFETNPHYIYKVREALTALGFVGMQLRNDPFGKQRFIKAFRP</sequence>
<dbReference type="InterPro" id="IPR029063">
    <property type="entry name" value="SAM-dependent_MTases_sf"/>
</dbReference>
<protein>
    <recommendedName>
        <fullName evidence="1">peptide chain release factor N(5)-glutamine methyltransferase</fullName>
        <ecNumber evidence="1">2.1.1.297</ecNumber>
    </recommendedName>
</protein>
<dbReference type="SUPFAM" id="SSF53335">
    <property type="entry name" value="S-adenosyl-L-methionine-dependent methyltransferases"/>
    <property type="match status" value="1"/>
</dbReference>
<dbReference type="GO" id="GO:0102559">
    <property type="term" value="F:peptide chain release factor N(5)-glutamine methyltransferase activity"/>
    <property type="evidence" value="ECO:0007669"/>
    <property type="project" value="UniProtKB-EC"/>
</dbReference>
<dbReference type="InterPro" id="IPR004556">
    <property type="entry name" value="HemK-like"/>
</dbReference>
<evidence type="ECO:0000259" key="7">
    <source>
        <dbReference type="Pfam" id="PF17827"/>
    </source>
</evidence>
<proteinExistence type="predicted"/>
<evidence type="ECO:0000259" key="6">
    <source>
        <dbReference type="Pfam" id="PF05175"/>
    </source>
</evidence>
<dbReference type="InterPro" id="IPR050320">
    <property type="entry name" value="N5-glutamine_MTase"/>
</dbReference>
<dbReference type="PANTHER" id="PTHR18895">
    <property type="entry name" value="HEMK METHYLTRANSFERASE"/>
    <property type="match status" value="1"/>
</dbReference>
<keyword evidence="2 8" id="KW-0489">Methyltransferase</keyword>
<evidence type="ECO:0000256" key="1">
    <source>
        <dbReference type="ARBA" id="ARBA00012771"/>
    </source>
</evidence>
<dbReference type="OrthoDB" id="9800643at2"/>
<dbReference type="Gene3D" id="1.10.8.10">
    <property type="entry name" value="DNA helicase RuvA subunit, C-terminal domain"/>
    <property type="match status" value="1"/>
</dbReference>
<dbReference type="InterPro" id="IPR019874">
    <property type="entry name" value="RF_methyltr_PrmC"/>
</dbReference>
<feature type="domain" description="Methyltransferase small" evidence="6">
    <location>
        <begin position="119"/>
        <end position="198"/>
    </location>
</feature>
<dbReference type="InterPro" id="IPR040758">
    <property type="entry name" value="PrmC_N"/>
</dbReference>
<evidence type="ECO:0000313" key="9">
    <source>
        <dbReference type="Proteomes" id="UP000321612"/>
    </source>
</evidence>